<dbReference type="Pfam" id="PF00828">
    <property type="entry name" value="Ribosomal_L27A"/>
    <property type="match status" value="1"/>
</dbReference>
<evidence type="ECO:0000313" key="8">
    <source>
        <dbReference type="EMBL" id="KOX78670.1"/>
    </source>
</evidence>
<keyword evidence="3 6" id="KW-0687">Ribonucleoprotein</keyword>
<dbReference type="GO" id="GO:0006412">
    <property type="term" value="P:translation"/>
    <property type="evidence" value="ECO:0007669"/>
    <property type="project" value="InterPro"/>
</dbReference>
<dbReference type="FunFam" id="3.100.10.10:FF:000002">
    <property type="entry name" value="60S ribosomal protein L27a"/>
    <property type="match status" value="1"/>
</dbReference>
<name>A0A0M9A789_9HYME</name>
<evidence type="ECO:0000256" key="4">
    <source>
        <dbReference type="ARBA" id="ARBA00035200"/>
    </source>
</evidence>
<evidence type="ECO:0000256" key="3">
    <source>
        <dbReference type="ARBA" id="ARBA00023274"/>
    </source>
</evidence>
<keyword evidence="9" id="KW-1185">Reference proteome</keyword>
<gene>
    <name evidence="8" type="ORF">WN51_07531</name>
</gene>
<organism evidence="8 9">
    <name type="scientific">Melipona quadrifasciata</name>
    <dbReference type="NCBI Taxonomy" id="166423"/>
    <lineage>
        <taxon>Eukaryota</taxon>
        <taxon>Metazoa</taxon>
        <taxon>Ecdysozoa</taxon>
        <taxon>Arthropoda</taxon>
        <taxon>Hexapoda</taxon>
        <taxon>Insecta</taxon>
        <taxon>Pterygota</taxon>
        <taxon>Neoptera</taxon>
        <taxon>Endopterygota</taxon>
        <taxon>Hymenoptera</taxon>
        <taxon>Apocrita</taxon>
        <taxon>Aculeata</taxon>
        <taxon>Apoidea</taxon>
        <taxon>Anthophila</taxon>
        <taxon>Apidae</taxon>
        <taxon>Melipona</taxon>
    </lineage>
</organism>
<dbReference type="InterPro" id="IPR036227">
    <property type="entry name" value="Ribosomal_uL15/eL18_sf"/>
</dbReference>
<comment type="similarity">
    <text evidence="1 6">Belongs to the universal ribosomal protein uL15 family.</text>
</comment>
<evidence type="ECO:0000256" key="1">
    <source>
        <dbReference type="ARBA" id="ARBA00007320"/>
    </source>
</evidence>
<proteinExistence type="inferred from homology"/>
<evidence type="ECO:0000256" key="5">
    <source>
        <dbReference type="ARBA" id="ARBA00035527"/>
    </source>
</evidence>
<dbReference type="InterPro" id="IPR001196">
    <property type="entry name" value="Ribosomal_uL15_CS"/>
</dbReference>
<keyword evidence="2 6" id="KW-0689">Ribosomal protein</keyword>
<dbReference type="Proteomes" id="UP000053105">
    <property type="component" value="Unassembled WGS sequence"/>
</dbReference>
<dbReference type="InterPro" id="IPR021131">
    <property type="entry name" value="Ribosomal_uL15/eL18"/>
</dbReference>
<dbReference type="PANTHER" id="PTHR11721:SF3">
    <property type="entry name" value="LARGE RIBOSOMAL SUBUNIT PROTEIN UL15"/>
    <property type="match status" value="1"/>
</dbReference>
<evidence type="ECO:0000256" key="6">
    <source>
        <dbReference type="RuleBase" id="RU003888"/>
    </source>
</evidence>
<sequence length="262" mass="28182">MNGLHSLCCDQDVYTQKENQEASWSCKHRKHPGGRGNAGGLHHHRINFDKYHPGYFGKLGMRNYHLRRNTKWCPTLNLDKLWTLVSEQTRLKYKDSESKVPVIDLVKAGYYKLLGKGRLPKQPVIVKAKFFSKLAEDKIKAVGGELESSTDLFGKKNYAICGGGGGICMPVAKSAGGGGTGLNIGGLGGGGTGTIGGPKPGRIKGTGGGGTLPTEGFSFLNANCKKNCFVSLFQCVQNLPSAFSTSLLGTYNVIHISLSIKY</sequence>
<dbReference type="EMBL" id="KQ435720">
    <property type="protein sequence ID" value="KOX78670.1"/>
    <property type="molecule type" value="Genomic_DNA"/>
</dbReference>
<dbReference type="PANTHER" id="PTHR11721">
    <property type="entry name" value="60S RIBOSOMAL PROTEIN L27A"/>
    <property type="match status" value="1"/>
</dbReference>
<evidence type="ECO:0000256" key="2">
    <source>
        <dbReference type="ARBA" id="ARBA00022980"/>
    </source>
</evidence>
<dbReference type="SUPFAM" id="SSF52080">
    <property type="entry name" value="Ribosomal proteins L15p and L18e"/>
    <property type="match status" value="1"/>
</dbReference>
<evidence type="ECO:0000313" key="9">
    <source>
        <dbReference type="Proteomes" id="UP000053105"/>
    </source>
</evidence>
<dbReference type="AlphaFoldDB" id="A0A0M9A789"/>
<dbReference type="GO" id="GO:0003735">
    <property type="term" value="F:structural constituent of ribosome"/>
    <property type="evidence" value="ECO:0007669"/>
    <property type="project" value="InterPro"/>
</dbReference>
<accession>A0A0M9A789</accession>
<dbReference type="Gene3D" id="3.100.10.10">
    <property type="match status" value="1"/>
</dbReference>
<feature type="domain" description="Large ribosomal subunit protein uL15/eL18" evidence="7">
    <location>
        <begin position="75"/>
        <end position="146"/>
    </location>
</feature>
<protein>
    <recommendedName>
        <fullName evidence="4">Large ribosomal subunit protein uL15</fullName>
    </recommendedName>
    <alternativeName>
        <fullName evidence="5">60S ribosomal protein L27a</fullName>
    </alternativeName>
</protein>
<reference evidence="8 9" key="1">
    <citation type="submission" date="2015-07" db="EMBL/GenBank/DDBJ databases">
        <title>The genome of Melipona quadrifasciata.</title>
        <authorList>
            <person name="Pan H."/>
            <person name="Kapheim K."/>
        </authorList>
    </citation>
    <scope>NUCLEOTIDE SEQUENCE [LARGE SCALE GENOMIC DNA]</scope>
    <source>
        <strain evidence="8">0111107301</strain>
        <tissue evidence="8">Whole body</tissue>
    </source>
</reference>
<dbReference type="OrthoDB" id="61900at2759"/>
<evidence type="ECO:0000259" key="7">
    <source>
        <dbReference type="Pfam" id="PF00828"/>
    </source>
</evidence>
<dbReference type="PROSITE" id="PS00475">
    <property type="entry name" value="RIBOSOMAL_L15"/>
    <property type="match status" value="1"/>
</dbReference>
<dbReference type="STRING" id="166423.A0A0M9A789"/>
<dbReference type="GO" id="GO:0022625">
    <property type="term" value="C:cytosolic large ribosomal subunit"/>
    <property type="evidence" value="ECO:0007669"/>
    <property type="project" value="TreeGrafter"/>
</dbReference>